<feature type="binding site" evidence="2">
    <location>
        <position position="13"/>
    </location>
    <ligand>
        <name>Fe cation</name>
        <dbReference type="ChEBI" id="CHEBI:24875"/>
        <label>1</label>
    </ligand>
</feature>
<dbReference type="InterPro" id="IPR029052">
    <property type="entry name" value="Metallo-depent_PP-like"/>
</dbReference>
<dbReference type="RefSeq" id="WP_012508882.1">
    <property type="nucleotide sequence ID" value="NC_011060.1"/>
</dbReference>
<dbReference type="STRING" id="324925.Ppha_2208"/>
<feature type="binding site" evidence="2">
    <location>
        <position position="44"/>
    </location>
    <ligand>
        <name>Fe cation</name>
        <dbReference type="ChEBI" id="CHEBI:24875"/>
        <label>2</label>
    </ligand>
</feature>
<dbReference type="NCBIfam" id="TIGR00282">
    <property type="entry name" value="TIGR00282 family metallophosphoesterase"/>
    <property type="match status" value="1"/>
</dbReference>
<dbReference type="InterPro" id="IPR005235">
    <property type="entry name" value="YmdB-like"/>
</dbReference>
<dbReference type="Proteomes" id="UP000002724">
    <property type="component" value="Chromosome"/>
</dbReference>
<dbReference type="Pfam" id="PF13277">
    <property type="entry name" value="YmdB"/>
    <property type="match status" value="1"/>
</dbReference>
<dbReference type="PANTHER" id="PTHR36303">
    <property type="entry name" value="2',3'-CYCLIC-NUCLEOTIDE 2'-PHOSPHODIESTERASE"/>
    <property type="match status" value="1"/>
</dbReference>
<feature type="binding site" evidence="2">
    <location>
        <position position="186"/>
    </location>
    <ligand>
        <name>Fe cation</name>
        <dbReference type="ChEBI" id="CHEBI:24875"/>
        <label>2</label>
    </ligand>
</feature>
<organism evidence="3 4">
    <name type="scientific">Pelodictyon phaeoclathratiforme (strain DSM 5477 / BU-1)</name>
    <dbReference type="NCBI Taxonomy" id="324925"/>
    <lineage>
        <taxon>Bacteria</taxon>
        <taxon>Pseudomonadati</taxon>
        <taxon>Chlorobiota</taxon>
        <taxon>Chlorobiia</taxon>
        <taxon>Chlorobiales</taxon>
        <taxon>Chlorobiaceae</taxon>
        <taxon>Chlorobium/Pelodictyon group</taxon>
        <taxon>Pelodictyon</taxon>
    </lineage>
</organism>
<dbReference type="KEGG" id="pph:Ppha_2208"/>
<dbReference type="eggNOG" id="COG1692">
    <property type="taxonomic scope" value="Bacteria"/>
</dbReference>
<keyword evidence="4" id="KW-1185">Reference proteome</keyword>
<feature type="binding site" evidence="2">
    <location>
        <position position="45"/>
    </location>
    <ligand>
        <name>Fe cation</name>
        <dbReference type="ChEBI" id="CHEBI:24875"/>
        <label>1</label>
    </ligand>
</feature>
<accession>B4SDN8</accession>
<feature type="binding site" evidence="2">
    <location>
        <position position="44"/>
    </location>
    <ligand>
        <name>Fe cation</name>
        <dbReference type="ChEBI" id="CHEBI:24875"/>
        <label>1</label>
    </ligand>
</feature>
<dbReference type="SUPFAM" id="SSF56300">
    <property type="entry name" value="Metallo-dependent phosphatases"/>
    <property type="match status" value="1"/>
</dbReference>
<gene>
    <name evidence="3" type="ordered locus">Ppha_2208</name>
</gene>
<dbReference type="OrthoDB" id="9801109at2"/>
<name>B4SDN8_PELPB</name>
<feature type="active site" description="Proton donor" evidence="1">
    <location>
        <position position="73"/>
    </location>
</feature>
<dbReference type="EMBL" id="CP001110">
    <property type="protein sequence ID" value="ACF44406.1"/>
    <property type="molecule type" value="Genomic_DNA"/>
</dbReference>
<feature type="binding site" evidence="2">
    <location>
        <position position="161"/>
    </location>
    <ligand>
        <name>Fe cation</name>
        <dbReference type="ChEBI" id="CHEBI:24875"/>
        <label>2</label>
    </ligand>
</feature>
<sequence>MAQKTLNVMFIGDVVGTPGLQMVGRMLKSFISKYHVDFVVCNGENAHHGKGMSLEALNQLLEAGVNVVTGGNHTWSNFNFFDTLKTHPQVLRPLNYPKGTYGKGYAIYKLPNGLGDIAVVNLQGRTFMYSIDCPFRTADWAIKQIKEQGKDKVRHIFVDIHAEATAEKIALGWYLDGKVSAVIGTHTHVPTADERILPKGTGYCTDAGMTGPHNSVIGMQIKSATDRMLYQTPHKYECAEDDVHFSGVLLSMDVASGKTVGIQRIFYPEFDRGVIQG</sequence>
<evidence type="ECO:0000313" key="4">
    <source>
        <dbReference type="Proteomes" id="UP000002724"/>
    </source>
</evidence>
<feature type="binding site" evidence="2">
    <location>
        <position position="72"/>
    </location>
    <ligand>
        <name>Fe cation</name>
        <dbReference type="ChEBI" id="CHEBI:24875"/>
        <label>2</label>
    </ligand>
</feature>
<evidence type="ECO:0000256" key="2">
    <source>
        <dbReference type="PIRSR" id="PIRSR004789-51"/>
    </source>
</evidence>
<dbReference type="AlphaFoldDB" id="B4SDN8"/>
<evidence type="ECO:0000313" key="3">
    <source>
        <dbReference type="EMBL" id="ACF44406.1"/>
    </source>
</evidence>
<evidence type="ECO:0000256" key="1">
    <source>
        <dbReference type="PIRSR" id="PIRSR004789-50"/>
    </source>
</evidence>
<dbReference type="GO" id="GO:0004113">
    <property type="term" value="F:2',3'-cyclic-nucleotide 3'-phosphodiesterase activity"/>
    <property type="evidence" value="ECO:0007669"/>
    <property type="project" value="TreeGrafter"/>
</dbReference>
<dbReference type="HOGENOM" id="CLU_068238_0_0_10"/>
<feature type="binding site" evidence="2">
    <location>
        <position position="188"/>
    </location>
    <ligand>
        <name>Fe cation</name>
        <dbReference type="ChEBI" id="CHEBI:24875"/>
        <label>1</label>
    </ligand>
</feature>
<dbReference type="CDD" id="cd07382">
    <property type="entry name" value="MPP_DR1281"/>
    <property type="match status" value="1"/>
</dbReference>
<dbReference type="GO" id="GO:0046872">
    <property type="term" value="F:metal ion binding"/>
    <property type="evidence" value="ECO:0007669"/>
    <property type="project" value="UniProtKB-KW"/>
</dbReference>
<dbReference type="Gene3D" id="3.60.21.10">
    <property type="match status" value="1"/>
</dbReference>
<reference evidence="3 4" key="1">
    <citation type="submission" date="2008-06" db="EMBL/GenBank/DDBJ databases">
        <title>Complete sequence of Pelodictyon phaeoclathratiforme BU-1.</title>
        <authorList>
            <consortium name="US DOE Joint Genome Institute"/>
            <person name="Lucas S."/>
            <person name="Copeland A."/>
            <person name="Lapidus A."/>
            <person name="Glavina del Rio T."/>
            <person name="Dalin E."/>
            <person name="Tice H."/>
            <person name="Bruce D."/>
            <person name="Goodwin L."/>
            <person name="Pitluck S."/>
            <person name="Schmutz J."/>
            <person name="Larimer F."/>
            <person name="Land M."/>
            <person name="Hauser L."/>
            <person name="Kyrpides N."/>
            <person name="Mikhailova N."/>
            <person name="Liu Z."/>
            <person name="Li T."/>
            <person name="Zhao F."/>
            <person name="Overmann J."/>
            <person name="Bryant D.A."/>
            <person name="Richardson P."/>
        </authorList>
    </citation>
    <scope>NUCLEOTIDE SEQUENCE [LARGE SCALE GENOMIC DNA]</scope>
    <source>
        <strain evidence="4">DSM 5477 / BU-1</strain>
    </source>
</reference>
<dbReference type="PANTHER" id="PTHR36303:SF1">
    <property type="entry name" value="2',3'-CYCLIC-NUCLEOTIDE 2'-PHOSPHODIESTERASE"/>
    <property type="match status" value="1"/>
</dbReference>
<protein>
    <submittedName>
        <fullName evidence="3">Metallophosphoesterase</fullName>
    </submittedName>
</protein>
<proteinExistence type="predicted"/>
<keyword evidence="2" id="KW-0479">Metal-binding</keyword>
<dbReference type="PIRSF" id="PIRSF004789">
    <property type="entry name" value="DR1281"/>
    <property type="match status" value="1"/>
</dbReference>